<name>A0A6A5WNS4_9PLEO</name>
<organism evidence="2 3">
    <name type="scientific">Amniculicola lignicola CBS 123094</name>
    <dbReference type="NCBI Taxonomy" id="1392246"/>
    <lineage>
        <taxon>Eukaryota</taxon>
        <taxon>Fungi</taxon>
        <taxon>Dikarya</taxon>
        <taxon>Ascomycota</taxon>
        <taxon>Pezizomycotina</taxon>
        <taxon>Dothideomycetes</taxon>
        <taxon>Pleosporomycetidae</taxon>
        <taxon>Pleosporales</taxon>
        <taxon>Amniculicolaceae</taxon>
        <taxon>Amniculicola</taxon>
    </lineage>
</organism>
<gene>
    <name evidence="2" type="ORF">P154DRAFT_534488</name>
</gene>
<keyword evidence="3" id="KW-1185">Reference proteome</keyword>
<sequence length="141" mass="16565">MSYPPGSEKSERHGCERLQRRPNNQRIEHSRNTGHRPTHHEHSHKRFHTTSHTIPRLPSITCSTHYKDKGSPKQHLHQQPHPNPEQRRRSRPNQIADQRDELQPEPESNRGGQEIRYSTNTDKSSDRRPKAPNKHRPNPTT</sequence>
<evidence type="ECO:0000313" key="3">
    <source>
        <dbReference type="Proteomes" id="UP000799779"/>
    </source>
</evidence>
<feature type="compositionally biased region" description="Basic residues" evidence="1">
    <location>
        <begin position="32"/>
        <end position="49"/>
    </location>
</feature>
<dbReference type="AlphaFoldDB" id="A0A6A5WNS4"/>
<accession>A0A6A5WNS4</accession>
<reference evidence="2" key="1">
    <citation type="journal article" date="2020" name="Stud. Mycol.">
        <title>101 Dothideomycetes genomes: a test case for predicting lifestyles and emergence of pathogens.</title>
        <authorList>
            <person name="Haridas S."/>
            <person name="Albert R."/>
            <person name="Binder M."/>
            <person name="Bloem J."/>
            <person name="Labutti K."/>
            <person name="Salamov A."/>
            <person name="Andreopoulos B."/>
            <person name="Baker S."/>
            <person name="Barry K."/>
            <person name="Bills G."/>
            <person name="Bluhm B."/>
            <person name="Cannon C."/>
            <person name="Castanera R."/>
            <person name="Culley D."/>
            <person name="Daum C."/>
            <person name="Ezra D."/>
            <person name="Gonzalez J."/>
            <person name="Henrissat B."/>
            <person name="Kuo A."/>
            <person name="Liang C."/>
            <person name="Lipzen A."/>
            <person name="Lutzoni F."/>
            <person name="Magnuson J."/>
            <person name="Mondo S."/>
            <person name="Nolan M."/>
            <person name="Ohm R."/>
            <person name="Pangilinan J."/>
            <person name="Park H.-J."/>
            <person name="Ramirez L."/>
            <person name="Alfaro M."/>
            <person name="Sun H."/>
            <person name="Tritt A."/>
            <person name="Yoshinaga Y."/>
            <person name="Zwiers L.-H."/>
            <person name="Turgeon B."/>
            <person name="Goodwin S."/>
            <person name="Spatafora J."/>
            <person name="Crous P."/>
            <person name="Grigoriev I."/>
        </authorList>
    </citation>
    <scope>NUCLEOTIDE SEQUENCE</scope>
    <source>
        <strain evidence="2">CBS 123094</strain>
    </source>
</reference>
<feature type="region of interest" description="Disordered" evidence="1">
    <location>
        <begin position="1"/>
        <end position="141"/>
    </location>
</feature>
<feature type="compositionally biased region" description="Basic residues" evidence="1">
    <location>
        <begin position="130"/>
        <end position="141"/>
    </location>
</feature>
<evidence type="ECO:0000256" key="1">
    <source>
        <dbReference type="SAM" id="MobiDB-lite"/>
    </source>
</evidence>
<protein>
    <submittedName>
        <fullName evidence="2">Uncharacterized protein</fullName>
    </submittedName>
</protein>
<dbReference type="EMBL" id="ML977587">
    <property type="protein sequence ID" value="KAF2000715.1"/>
    <property type="molecule type" value="Genomic_DNA"/>
</dbReference>
<dbReference type="Proteomes" id="UP000799779">
    <property type="component" value="Unassembled WGS sequence"/>
</dbReference>
<evidence type="ECO:0000313" key="2">
    <source>
        <dbReference type="EMBL" id="KAF2000715.1"/>
    </source>
</evidence>
<feature type="compositionally biased region" description="Basic and acidic residues" evidence="1">
    <location>
        <begin position="8"/>
        <end position="19"/>
    </location>
</feature>
<proteinExistence type="predicted"/>